<proteinExistence type="predicted"/>
<dbReference type="InterPro" id="IPR015943">
    <property type="entry name" value="WD40/YVTN_repeat-like_dom_sf"/>
</dbReference>
<evidence type="ECO:0008006" key="3">
    <source>
        <dbReference type="Google" id="ProtNLM"/>
    </source>
</evidence>
<dbReference type="InterPro" id="IPR011041">
    <property type="entry name" value="Quinoprot_gluc/sorb_DH_b-prop"/>
</dbReference>
<dbReference type="AlphaFoldDB" id="A0A1I3R3U2"/>
<keyword evidence="2" id="KW-1185">Reference proteome</keyword>
<dbReference type="Gene3D" id="2.130.10.10">
    <property type="entry name" value="YVTN repeat-like/Quinoprotein amine dehydrogenase"/>
    <property type="match status" value="1"/>
</dbReference>
<reference evidence="2" key="1">
    <citation type="submission" date="2016-10" db="EMBL/GenBank/DDBJ databases">
        <authorList>
            <person name="Varghese N."/>
            <person name="Submissions S."/>
        </authorList>
    </citation>
    <scope>NUCLEOTIDE SEQUENCE [LARGE SCALE GENOMIC DNA]</scope>
    <source>
        <strain evidence="2">CGMCC 4.2126</strain>
    </source>
</reference>
<sequence length="119" mass="12728">MFYGREQVTAELADTLAGRLAGLGMLATLATSGRAVLDGRTGEVNSVAFSPDGTILATGDGPTAVTVIVRSGHQRQPERHPAVTSVDRSGDCRLECRLDTMEPRYLVRADRLEGQTRGE</sequence>
<dbReference type="SUPFAM" id="SSF50952">
    <property type="entry name" value="Soluble quinoprotein glucose dehydrogenase"/>
    <property type="match status" value="1"/>
</dbReference>
<evidence type="ECO:0000313" key="2">
    <source>
        <dbReference type="Proteomes" id="UP000199111"/>
    </source>
</evidence>
<name>A0A1I3R3U2_9ACTN</name>
<protein>
    <recommendedName>
        <fullName evidence="3">WD domain-containing protein, G-beta repeat-containing protein</fullName>
    </recommendedName>
</protein>
<accession>A0A1I3R3U2</accession>
<evidence type="ECO:0000313" key="1">
    <source>
        <dbReference type="EMBL" id="SFJ41273.1"/>
    </source>
</evidence>
<gene>
    <name evidence="1" type="ORF">SAMN05216275_108279</name>
</gene>
<dbReference type="EMBL" id="FOQY01000008">
    <property type="protein sequence ID" value="SFJ41273.1"/>
    <property type="molecule type" value="Genomic_DNA"/>
</dbReference>
<dbReference type="Proteomes" id="UP000199111">
    <property type="component" value="Unassembled WGS sequence"/>
</dbReference>
<organism evidence="1 2">
    <name type="scientific">Streptosporangium canum</name>
    <dbReference type="NCBI Taxonomy" id="324952"/>
    <lineage>
        <taxon>Bacteria</taxon>
        <taxon>Bacillati</taxon>
        <taxon>Actinomycetota</taxon>
        <taxon>Actinomycetes</taxon>
        <taxon>Streptosporangiales</taxon>
        <taxon>Streptosporangiaceae</taxon>
        <taxon>Streptosporangium</taxon>
    </lineage>
</organism>